<organism evidence="4 5">
    <name type="scientific">Paraburkholderia guartelaensis</name>
    <dbReference type="NCBI Taxonomy" id="2546446"/>
    <lineage>
        <taxon>Bacteria</taxon>
        <taxon>Pseudomonadati</taxon>
        <taxon>Pseudomonadota</taxon>
        <taxon>Betaproteobacteria</taxon>
        <taxon>Burkholderiales</taxon>
        <taxon>Burkholderiaceae</taxon>
        <taxon>Paraburkholderia</taxon>
    </lineage>
</organism>
<dbReference type="SUPFAM" id="SSF51419">
    <property type="entry name" value="PLP-binding barrel"/>
    <property type="match status" value="1"/>
</dbReference>
<evidence type="ECO:0000313" key="4">
    <source>
        <dbReference type="EMBL" id="TDG05850.1"/>
    </source>
</evidence>
<comment type="caution">
    <text evidence="4">The sequence shown here is derived from an EMBL/GenBank/DDBJ whole genome shotgun (WGS) entry which is preliminary data.</text>
</comment>
<dbReference type="Pfam" id="PF01168">
    <property type="entry name" value="Ala_racemase_N"/>
    <property type="match status" value="1"/>
</dbReference>
<dbReference type="CDD" id="cd06819">
    <property type="entry name" value="PLPDE_III_LS_D-TA"/>
    <property type="match status" value="1"/>
</dbReference>
<evidence type="ECO:0000256" key="2">
    <source>
        <dbReference type="ARBA" id="ARBA00023239"/>
    </source>
</evidence>
<dbReference type="Gene3D" id="3.20.20.10">
    <property type="entry name" value="Alanine racemase"/>
    <property type="match status" value="1"/>
</dbReference>
<dbReference type="InterPro" id="IPR029066">
    <property type="entry name" value="PLP-binding_barrel"/>
</dbReference>
<comment type="similarity">
    <text evidence="1">Belongs to the DSD1 family.</text>
</comment>
<dbReference type="GO" id="GO:0036088">
    <property type="term" value="P:D-serine catabolic process"/>
    <property type="evidence" value="ECO:0007669"/>
    <property type="project" value="TreeGrafter"/>
</dbReference>
<dbReference type="PANTHER" id="PTHR28004:SF2">
    <property type="entry name" value="D-SERINE DEHYDRATASE"/>
    <property type="match status" value="1"/>
</dbReference>
<dbReference type="RefSeq" id="WP_133185090.1">
    <property type="nucleotide sequence ID" value="NZ_SMOD01000018.1"/>
</dbReference>
<feature type="domain" description="D-serine dehydratase-like" evidence="3">
    <location>
        <begin position="268"/>
        <end position="364"/>
    </location>
</feature>
<dbReference type="InterPro" id="IPR026956">
    <property type="entry name" value="D-ser_dehydrat-like_dom"/>
</dbReference>
<dbReference type="EMBL" id="SMOD01000018">
    <property type="protein sequence ID" value="TDG05850.1"/>
    <property type="molecule type" value="Genomic_DNA"/>
</dbReference>
<dbReference type="SMART" id="SM01119">
    <property type="entry name" value="D-ser_dehydrat"/>
    <property type="match status" value="1"/>
</dbReference>
<sequence length="381" mass="40136">MTLTPPAPALIGDSLSSVGTPSLLIDLDAFEANLRETATFVAEHGVALRPHAKAHKSSAIALRQIEAGAVGICCQKLSEAYPFAAAGVRDIHVTNEFVGRDKLLMATQLASHVHLSVCVDALPQVRALGEAATSAGVTIDVLPEIDVGQNRCGVTTHDALLELIDAIAAHPGLRFAGLQAYHGGAQHIADWSARKDTAGRAAERAGTFVRALEVRGERCARVTGGGTGTFEFDVASGVYTEVQPGSYAIMDGEYGGIAWHGAVRPRNSLFVLSTIMSATRPGMVVCDVGLKGLAVDAGLPRKVTWAASEGPSLAYIAANDEHGKLETVGTPDADTTQLLGQRVLVTPGHCDPTVNLYDQYVCFRGERVEAIWPIDARGLSR</sequence>
<evidence type="ECO:0000313" key="5">
    <source>
        <dbReference type="Proteomes" id="UP000295606"/>
    </source>
</evidence>
<reference evidence="4 5" key="1">
    <citation type="submission" date="2019-03" db="EMBL/GenBank/DDBJ databases">
        <title>Paraburkholderia sp. isolated from native Mimosa gymnas in Guartela State Park, Brazil.</title>
        <authorList>
            <person name="Paulitsch F."/>
            <person name="Hungria M."/>
            <person name="Delamuta J.R.M."/>
            <person name="Ribeiro R.A."/>
            <person name="Dall'Agnol R."/>
            <person name="Silva J.S.B."/>
        </authorList>
    </citation>
    <scope>NUCLEOTIDE SEQUENCE [LARGE SCALE GENOMIC DNA]</scope>
    <source>
        <strain evidence="4 5">CNPSo 3008</strain>
    </source>
</reference>
<gene>
    <name evidence="4" type="ORF">E1N52_23300</name>
</gene>
<dbReference type="PANTHER" id="PTHR28004">
    <property type="entry name" value="ZGC:162816-RELATED"/>
    <property type="match status" value="1"/>
</dbReference>
<dbReference type="InterPro" id="IPR042208">
    <property type="entry name" value="D-ser_dehydrat-like_sf"/>
</dbReference>
<dbReference type="InterPro" id="IPR001608">
    <property type="entry name" value="Ala_racemase_N"/>
</dbReference>
<accession>A0A4V2ZVP8</accession>
<proteinExistence type="inferred from homology"/>
<dbReference type="Proteomes" id="UP000295606">
    <property type="component" value="Unassembled WGS sequence"/>
</dbReference>
<protein>
    <submittedName>
        <fullName evidence="4">DSD1 family PLP-dependent enzyme</fullName>
    </submittedName>
</protein>
<dbReference type="InterPro" id="IPR051466">
    <property type="entry name" value="D-amino_acid_metab_enzyme"/>
</dbReference>
<dbReference type="GO" id="GO:0008721">
    <property type="term" value="F:D-serine ammonia-lyase activity"/>
    <property type="evidence" value="ECO:0007669"/>
    <property type="project" value="TreeGrafter"/>
</dbReference>
<dbReference type="Gene3D" id="2.40.37.20">
    <property type="entry name" value="D-serine dehydratase-like domain"/>
    <property type="match status" value="1"/>
</dbReference>
<evidence type="ECO:0000256" key="1">
    <source>
        <dbReference type="ARBA" id="ARBA00005323"/>
    </source>
</evidence>
<name>A0A4V2ZVP8_9BURK</name>
<keyword evidence="2" id="KW-0456">Lyase</keyword>
<evidence type="ECO:0000259" key="3">
    <source>
        <dbReference type="SMART" id="SM01119"/>
    </source>
</evidence>
<dbReference type="OrthoDB" id="9772497at2"/>
<dbReference type="Pfam" id="PF14031">
    <property type="entry name" value="D-ser_dehydrat"/>
    <property type="match status" value="1"/>
</dbReference>
<dbReference type="AlphaFoldDB" id="A0A4V2ZVP8"/>